<dbReference type="AlphaFoldDB" id="A0A8H5JZX2"/>
<dbReference type="InterPro" id="IPR010730">
    <property type="entry name" value="HET"/>
</dbReference>
<accession>A0A8H5JZX2</accession>
<sequence length="586" mass="66744">MDKQVESTSATASNEPPGHDIFCTPENSEFLSQVGYGDLNASAGEIRLLKILPNSGSRFIECELLPSVKLADVHEQYLALSYCAGDARNTKPILVNGARCNVFANLHHALKTARHYWKTHTYHRDLILWVDQICINQANLAERSHQVGLMRAIYESAKETLICLSVAETRGNGMGWLVQLERTFGYMLIFHARLPAEDQPRPRELGSSSWFQNQMQEYLSQPGFVDGWIEFCKVLSSPWWGRAWVFQEFMVSSRATFLYGQHSMDHALMLLLMPDLCISTLGILFEPTKTRGTCVKKKLKRTKVTRTQVSRSVSKVLNVFLAKNEWYSDYDLKKLLVYTQNCQSSDQRDRIYSMVGLANPGYAIIPNYSSENGFDRLLVETTRRIITFEDSLKVLSYLSRGTPPSTGCRKLLPSWVVDWTTVQSVPSWVVNLAEIRHLPEATPYRAEIDSEASNHYIRAGYADASFAELPHPVYPEIKTTALQVWAVFLDSDFLLNDQNMFVSQSLFAFKAKFPVQRDDELWVLCGSSEPFLLRRCSDGYCVVGPVLCLTLTFQPFWGISGRLDEYIDESGDLDPFKMERERITIF</sequence>
<evidence type="ECO:0000259" key="1">
    <source>
        <dbReference type="Pfam" id="PF06985"/>
    </source>
</evidence>
<proteinExistence type="predicted"/>
<dbReference type="InterPro" id="IPR052895">
    <property type="entry name" value="HetReg/Transcr_Mod"/>
</dbReference>
<organism evidence="2 3">
    <name type="scientific">Fusarium napiforme</name>
    <dbReference type="NCBI Taxonomy" id="42672"/>
    <lineage>
        <taxon>Eukaryota</taxon>
        <taxon>Fungi</taxon>
        <taxon>Dikarya</taxon>
        <taxon>Ascomycota</taxon>
        <taxon>Pezizomycotina</taxon>
        <taxon>Sordariomycetes</taxon>
        <taxon>Hypocreomycetidae</taxon>
        <taxon>Hypocreales</taxon>
        <taxon>Nectriaceae</taxon>
        <taxon>Fusarium</taxon>
        <taxon>Fusarium fujikuroi species complex</taxon>
    </lineage>
</organism>
<dbReference type="Pfam" id="PF06985">
    <property type="entry name" value="HET"/>
    <property type="match status" value="1"/>
</dbReference>
<dbReference type="PANTHER" id="PTHR24148">
    <property type="entry name" value="ANKYRIN REPEAT DOMAIN-CONTAINING PROTEIN 39 HOMOLOG-RELATED"/>
    <property type="match status" value="1"/>
</dbReference>
<evidence type="ECO:0000313" key="3">
    <source>
        <dbReference type="Proteomes" id="UP000574317"/>
    </source>
</evidence>
<gene>
    <name evidence="2" type="ORF">FNAPI_1973</name>
</gene>
<keyword evidence="3" id="KW-1185">Reference proteome</keyword>
<dbReference type="EMBL" id="JAAOAO010000069">
    <property type="protein sequence ID" value="KAF5564777.1"/>
    <property type="molecule type" value="Genomic_DNA"/>
</dbReference>
<evidence type="ECO:0000313" key="2">
    <source>
        <dbReference type="EMBL" id="KAF5564777.1"/>
    </source>
</evidence>
<dbReference type="PANTHER" id="PTHR24148:SF73">
    <property type="entry name" value="HET DOMAIN PROTEIN (AFU_ORTHOLOGUE AFUA_8G01020)"/>
    <property type="match status" value="1"/>
</dbReference>
<feature type="domain" description="Heterokaryon incompatibility" evidence="1">
    <location>
        <begin position="77"/>
        <end position="248"/>
    </location>
</feature>
<reference evidence="2 3" key="1">
    <citation type="submission" date="2020-05" db="EMBL/GenBank/DDBJ databases">
        <title>Identification and distribution of gene clusters putatively required for synthesis of sphingolipid metabolism inhibitors in phylogenetically diverse species of the filamentous fungus Fusarium.</title>
        <authorList>
            <person name="Kim H.-S."/>
            <person name="Busman M."/>
            <person name="Brown D.W."/>
            <person name="Divon H."/>
            <person name="Uhlig S."/>
            <person name="Proctor R.H."/>
        </authorList>
    </citation>
    <scope>NUCLEOTIDE SEQUENCE [LARGE SCALE GENOMIC DNA]</scope>
    <source>
        <strain evidence="2 3">NRRL 25196</strain>
    </source>
</reference>
<name>A0A8H5JZX2_9HYPO</name>
<dbReference type="Proteomes" id="UP000574317">
    <property type="component" value="Unassembled WGS sequence"/>
</dbReference>
<protein>
    <submittedName>
        <fullName evidence="2">Heterokaryon incompatibility 6 OR allele</fullName>
    </submittedName>
</protein>
<comment type="caution">
    <text evidence="2">The sequence shown here is derived from an EMBL/GenBank/DDBJ whole genome shotgun (WGS) entry which is preliminary data.</text>
</comment>